<organism evidence="3 4">
    <name type="scientific">Microbacterium oxydans</name>
    <dbReference type="NCBI Taxonomy" id="82380"/>
    <lineage>
        <taxon>Bacteria</taxon>
        <taxon>Bacillati</taxon>
        <taxon>Actinomycetota</taxon>
        <taxon>Actinomycetes</taxon>
        <taxon>Micrococcales</taxon>
        <taxon>Microbacteriaceae</taxon>
        <taxon>Microbacterium</taxon>
    </lineage>
</organism>
<accession>A0A3S9WF93</accession>
<name>A0A3S9WF93_9MICO</name>
<evidence type="ECO:0000256" key="1">
    <source>
        <dbReference type="SAM" id="MobiDB-lite"/>
    </source>
</evidence>
<reference evidence="3 4" key="1">
    <citation type="submission" date="2018-08" db="EMBL/GenBank/DDBJ databases">
        <title>Microbacterium oxydans strain HG3.</title>
        <authorList>
            <person name="ORTET P."/>
        </authorList>
    </citation>
    <scope>NUCLEOTIDE SEQUENCE [LARGE SCALE GENOMIC DNA]</scope>
    <source>
        <strain evidence="3 4">HG3</strain>
    </source>
</reference>
<proteinExistence type="predicted"/>
<keyword evidence="2" id="KW-0472">Membrane</keyword>
<feature type="transmembrane region" description="Helical" evidence="2">
    <location>
        <begin position="29"/>
        <end position="60"/>
    </location>
</feature>
<dbReference type="EMBL" id="CP031422">
    <property type="protein sequence ID" value="AZS38759.1"/>
    <property type="molecule type" value="Genomic_DNA"/>
</dbReference>
<gene>
    <name evidence="3" type="ORF">CVS54_00056</name>
</gene>
<dbReference type="AlphaFoldDB" id="A0A3S9WF93"/>
<dbReference type="Proteomes" id="UP000274841">
    <property type="component" value="Chromosome"/>
</dbReference>
<dbReference type="KEGG" id="moy:CVS54_00056"/>
<sequence>MNDPSTRPWTAGMPTPEKADRWRPSAAHALAACGVALGFLLGGFPGAFGAFVVVVGIAAVRRARRQHASIPRSECTFLVLDGVGVAIAAMRFRMGDGDPERMTEHLRERGWSLLEPPFDGPLGAFDRVGVAFQGDRSLMVRDLHGFGVGPTLLADRISDLPRGWGRAAQESGYVLLLLDDGAQPGAAPVLGTYAVSKDWAALAVSDGNFPVKRKFDFPWILTMVGGYASH</sequence>
<keyword evidence="2" id="KW-1133">Transmembrane helix</keyword>
<keyword evidence="2" id="KW-0812">Transmembrane</keyword>
<evidence type="ECO:0000256" key="2">
    <source>
        <dbReference type="SAM" id="Phobius"/>
    </source>
</evidence>
<protein>
    <submittedName>
        <fullName evidence="3">Uncharacterized protein</fullName>
    </submittedName>
</protein>
<evidence type="ECO:0000313" key="3">
    <source>
        <dbReference type="EMBL" id="AZS38759.1"/>
    </source>
</evidence>
<feature type="region of interest" description="Disordered" evidence="1">
    <location>
        <begin position="1"/>
        <end position="20"/>
    </location>
</feature>
<evidence type="ECO:0000313" key="4">
    <source>
        <dbReference type="Proteomes" id="UP000274841"/>
    </source>
</evidence>